<dbReference type="Pfam" id="PF04954">
    <property type="entry name" value="SIP"/>
    <property type="match status" value="1"/>
</dbReference>
<dbReference type="AlphaFoldDB" id="A0A173LN13"/>
<proteinExistence type="predicted"/>
<protein>
    <submittedName>
        <fullName evidence="2">Vibriobactin utilization protein ViuB</fullName>
    </submittedName>
</protein>
<dbReference type="Proteomes" id="UP000186104">
    <property type="component" value="Chromosome"/>
</dbReference>
<dbReference type="Pfam" id="PF08021">
    <property type="entry name" value="FAD_binding_9"/>
    <property type="match status" value="1"/>
</dbReference>
<dbReference type="CDD" id="cd06193">
    <property type="entry name" value="siderophore_interacting"/>
    <property type="match status" value="1"/>
</dbReference>
<dbReference type="GO" id="GO:0016491">
    <property type="term" value="F:oxidoreductase activity"/>
    <property type="evidence" value="ECO:0007669"/>
    <property type="project" value="InterPro"/>
</dbReference>
<dbReference type="SUPFAM" id="SSF63380">
    <property type="entry name" value="Riboflavin synthase domain-like"/>
    <property type="match status" value="1"/>
</dbReference>
<evidence type="ECO:0000313" key="2">
    <source>
        <dbReference type="EMBL" id="ANI93019.1"/>
    </source>
</evidence>
<dbReference type="OrthoDB" id="9814826at2"/>
<keyword evidence="3" id="KW-1185">Reference proteome</keyword>
<evidence type="ECO:0000259" key="1">
    <source>
        <dbReference type="PROSITE" id="PS51384"/>
    </source>
</evidence>
<dbReference type="RefSeq" id="WP_067476233.1">
    <property type="nucleotide sequence ID" value="NZ_CP015961.1"/>
</dbReference>
<dbReference type="KEGG" id="dtm:BJL86_2254"/>
<gene>
    <name evidence="2" type="ORF">BJL86_2254</name>
</gene>
<dbReference type="Gene3D" id="2.40.30.10">
    <property type="entry name" value="Translation factors"/>
    <property type="match status" value="1"/>
</dbReference>
<dbReference type="EMBL" id="CP015961">
    <property type="protein sequence ID" value="ANI93019.1"/>
    <property type="molecule type" value="Genomic_DNA"/>
</dbReference>
<dbReference type="InterPro" id="IPR013113">
    <property type="entry name" value="SIP_FAD-bd"/>
</dbReference>
<dbReference type="InterPro" id="IPR039261">
    <property type="entry name" value="FNR_nucleotide-bd"/>
</dbReference>
<sequence>MPNISVTHSDSGLVRVVVQRREEVSPHIIRVTFGGADLERFEYKGFDQWFRLAIPIRGDASLHKMPTKFGIGGYLKYLTLPKGTRPVIRNYTIRQFRENPAEMDVDFVVHGTDGYAGPWAASVEPGTEAAFIDQGCGWNPVDADRSLIVADESGMPAALGILRDMPRDARGTAIIETFDERDQQFVNAPDGVNVRWVVRGGDEEPGAAALPALKEEEIGSDLYAFAVGESGLATGARRYLVGECGVPKANVTFSGYWKLGKAAPS</sequence>
<evidence type="ECO:0000313" key="3">
    <source>
        <dbReference type="Proteomes" id="UP000186104"/>
    </source>
</evidence>
<name>A0A173LN13_9ACTN</name>
<dbReference type="InterPro" id="IPR017927">
    <property type="entry name" value="FAD-bd_FR_type"/>
</dbReference>
<dbReference type="InterPro" id="IPR017938">
    <property type="entry name" value="Riboflavin_synthase-like_b-brl"/>
</dbReference>
<reference evidence="2 3" key="1">
    <citation type="submission" date="2016-06" db="EMBL/GenBank/DDBJ databases">
        <title>Complete genome sequence of a saline-alkali tolerant type strain Dietzia timorensis ID05-A0528T.</title>
        <authorList>
            <person name="Wu X."/>
        </authorList>
    </citation>
    <scope>NUCLEOTIDE SEQUENCE [LARGE SCALE GENOMIC DNA]</scope>
    <source>
        <strain evidence="2 3">ID05-A0528</strain>
    </source>
</reference>
<dbReference type="InterPro" id="IPR039374">
    <property type="entry name" value="SIP_fam"/>
</dbReference>
<dbReference type="InterPro" id="IPR007037">
    <property type="entry name" value="SIP_rossman_dom"/>
</dbReference>
<dbReference type="PROSITE" id="PS51384">
    <property type="entry name" value="FAD_FR"/>
    <property type="match status" value="1"/>
</dbReference>
<dbReference type="STRING" id="499555.BJL86_2254"/>
<accession>A0A173LN13</accession>
<dbReference type="Gene3D" id="3.40.50.80">
    <property type="entry name" value="Nucleotide-binding domain of ferredoxin-NADP reductase (FNR) module"/>
    <property type="match status" value="1"/>
</dbReference>
<dbReference type="PANTHER" id="PTHR30157">
    <property type="entry name" value="FERRIC REDUCTASE, NADPH-DEPENDENT"/>
    <property type="match status" value="1"/>
</dbReference>
<feature type="domain" description="FAD-binding FR-type" evidence="1">
    <location>
        <begin position="11"/>
        <end position="143"/>
    </location>
</feature>
<dbReference type="PANTHER" id="PTHR30157:SF0">
    <property type="entry name" value="NADPH-DEPENDENT FERRIC-CHELATE REDUCTASE"/>
    <property type="match status" value="1"/>
</dbReference>
<organism evidence="2 3">
    <name type="scientific">Dietzia timorensis</name>
    <dbReference type="NCBI Taxonomy" id="499555"/>
    <lineage>
        <taxon>Bacteria</taxon>
        <taxon>Bacillati</taxon>
        <taxon>Actinomycetota</taxon>
        <taxon>Actinomycetes</taxon>
        <taxon>Mycobacteriales</taxon>
        <taxon>Dietziaceae</taxon>
        <taxon>Dietzia</taxon>
    </lineage>
</organism>